<gene>
    <name evidence="1" type="ORF">SVUK_LOCUS10031</name>
</gene>
<dbReference type="SUPFAM" id="SSF55961">
    <property type="entry name" value="Bet v1-like"/>
    <property type="match status" value="1"/>
</dbReference>
<dbReference type="Proteomes" id="UP000270094">
    <property type="component" value="Unassembled WGS sequence"/>
</dbReference>
<reference evidence="1 2" key="1">
    <citation type="submission" date="2018-11" db="EMBL/GenBank/DDBJ databases">
        <authorList>
            <consortium name="Pathogen Informatics"/>
        </authorList>
    </citation>
    <scope>NUCLEOTIDE SEQUENCE [LARGE SCALE GENOMIC DNA]</scope>
</reference>
<accession>A0A3P7J3M6</accession>
<keyword evidence="2" id="KW-1185">Reference proteome</keyword>
<dbReference type="Gene3D" id="3.30.530.20">
    <property type="match status" value="1"/>
</dbReference>
<name>A0A3P7J3M6_STRVU</name>
<evidence type="ECO:0000313" key="1">
    <source>
        <dbReference type="EMBL" id="VDM75033.1"/>
    </source>
</evidence>
<dbReference type="InterPro" id="IPR023393">
    <property type="entry name" value="START-like_dom_sf"/>
</dbReference>
<protein>
    <submittedName>
        <fullName evidence="1">Uncharacterized protein</fullName>
    </submittedName>
</protein>
<proteinExistence type="predicted"/>
<dbReference type="OrthoDB" id="196858at2759"/>
<dbReference type="EMBL" id="UYYB01094861">
    <property type="protein sequence ID" value="VDM75033.1"/>
    <property type="molecule type" value="Genomic_DNA"/>
</dbReference>
<organism evidence="1 2">
    <name type="scientific">Strongylus vulgaris</name>
    <name type="common">Blood worm</name>
    <dbReference type="NCBI Taxonomy" id="40348"/>
    <lineage>
        <taxon>Eukaryota</taxon>
        <taxon>Metazoa</taxon>
        <taxon>Ecdysozoa</taxon>
        <taxon>Nematoda</taxon>
        <taxon>Chromadorea</taxon>
        <taxon>Rhabditida</taxon>
        <taxon>Rhabditina</taxon>
        <taxon>Rhabditomorpha</taxon>
        <taxon>Strongyloidea</taxon>
        <taxon>Strongylidae</taxon>
        <taxon>Strongylus</taxon>
    </lineage>
</organism>
<sequence>MVSVTHPSAPLRENIVRVHTHPSLLVISPRYCGTFQGDFHKLLKNLFSGNDTKVTSIIQAELHLMGLPTAVVESFIPKVSTSFGEKFYKARIISQSGCSKRDSYW</sequence>
<dbReference type="AlphaFoldDB" id="A0A3P7J3M6"/>
<evidence type="ECO:0000313" key="2">
    <source>
        <dbReference type="Proteomes" id="UP000270094"/>
    </source>
</evidence>